<organism evidence="1 2">
    <name type="scientific">Bacteroides fluxus YIT 12057</name>
    <dbReference type="NCBI Taxonomy" id="763034"/>
    <lineage>
        <taxon>Bacteria</taxon>
        <taxon>Pseudomonadati</taxon>
        <taxon>Bacteroidota</taxon>
        <taxon>Bacteroidia</taxon>
        <taxon>Bacteroidales</taxon>
        <taxon>Bacteroidaceae</taxon>
        <taxon>Bacteroides</taxon>
    </lineage>
</organism>
<reference evidence="1 2" key="1">
    <citation type="submission" date="2011-02" db="EMBL/GenBank/DDBJ databases">
        <authorList>
            <person name="Weinstock G."/>
            <person name="Sodergren E."/>
            <person name="Clifton S."/>
            <person name="Fulton L."/>
            <person name="Fulton B."/>
            <person name="Courtney L."/>
            <person name="Fronick C."/>
            <person name="Harrison M."/>
            <person name="Strong C."/>
            <person name="Farmer C."/>
            <person name="Delahaunty K."/>
            <person name="Markovic C."/>
            <person name="Hall O."/>
            <person name="Minx P."/>
            <person name="Tomlinson C."/>
            <person name="Mitreva M."/>
            <person name="Hou S."/>
            <person name="Chen J."/>
            <person name="Wollam A."/>
            <person name="Pepin K.H."/>
            <person name="Johnson M."/>
            <person name="Bhonagiri V."/>
            <person name="Zhang X."/>
            <person name="Suruliraj S."/>
            <person name="Warren W."/>
            <person name="Chinwalla A."/>
            <person name="Mardis E.R."/>
            <person name="Wilson R.K."/>
        </authorList>
    </citation>
    <scope>NUCLEOTIDE SEQUENCE [LARGE SCALE GENOMIC DNA]</scope>
    <source>
        <strain evidence="1 2">YIT 12057</strain>
    </source>
</reference>
<evidence type="ECO:0000313" key="2">
    <source>
        <dbReference type="Proteomes" id="UP000003416"/>
    </source>
</evidence>
<evidence type="ECO:0000313" key="1">
    <source>
        <dbReference type="EMBL" id="EGF56688.1"/>
    </source>
</evidence>
<gene>
    <name evidence="1" type="ORF">HMPREF9446_02108</name>
</gene>
<name>F3PTP0_9BACE</name>
<proteinExistence type="predicted"/>
<dbReference type="HOGENOM" id="CLU_3284897_0_0_10"/>
<dbReference type="STRING" id="763034.HMPREF9446_02108"/>
<dbReference type="AlphaFoldDB" id="F3PTP0"/>
<dbReference type="Proteomes" id="UP000003416">
    <property type="component" value="Unassembled WGS sequence"/>
</dbReference>
<accession>F3PTP0</accession>
<dbReference type="EMBL" id="AFBN01000037">
    <property type="protein sequence ID" value="EGF56688.1"/>
    <property type="molecule type" value="Genomic_DNA"/>
</dbReference>
<comment type="caution">
    <text evidence="1">The sequence shown here is derived from an EMBL/GenBank/DDBJ whole genome shotgun (WGS) entry which is preliminary data.</text>
</comment>
<keyword evidence="2" id="KW-1185">Reference proteome</keyword>
<protein>
    <submittedName>
        <fullName evidence="1">Uncharacterized protein</fullName>
    </submittedName>
</protein>
<sequence>MKKREKSITFFNITVFRFCYFPLVELTFGKRPLFPFLNLK</sequence>